<dbReference type="Proteomes" id="UP000694421">
    <property type="component" value="Unplaced"/>
</dbReference>
<dbReference type="InterPro" id="IPR001811">
    <property type="entry name" value="Chemokine_IL8-like_dom"/>
</dbReference>
<dbReference type="AlphaFoldDB" id="A0A8D0BEQ8"/>
<dbReference type="GO" id="GO:0048020">
    <property type="term" value="F:CCR chemokine receptor binding"/>
    <property type="evidence" value="ECO:0007669"/>
    <property type="project" value="TreeGrafter"/>
</dbReference>
<proteinExistence type="inferred from homology"/>
<dbReference type="SMART" id="SM00199">
    <property type="entry name" value="SCY"/>
    <property type="match status" value="1"/>
</dbReference>
<dbReference type="PANTHER" id="PTHR12015">
    <property type="entry name" value="SMALL INDUCIBLE CYTOKINE A"/>
    <property type="match status" value="1"/>
</dbReference>
<evidence type="ECO:0000256" key="2">
    <source>
        <dbReference type="ARBA" id="ARBA00022500"/>
    </source>
</evidence>
<keyword evidence="2" id="KW-0145">Chemotaxis</keyword>
<dbReference type="Ensembl" id="ENSSMRT00000011433.1">
    <property type="protein sequence ID" value="ENSSMRP00000009810.1"/>
    <property type="gene ID" value="ENSSMRG00000007799.1"/>
</dbReference>
<evidence type="ECO:0000259" key="5">
    <source>
        <dbReference type="SMART" id="SM00199"/>
    </source>
</evidence>
<dbReference type="Gene3D" id="2.40.50.40">
    <property type="match status" value="1"/>
</dbReference>
<keyword evidence="3" id="KW-0202">Cytokine</keyword>
<evidence type="ECO:0000313" key="7">
    <source>
        <dbReference type="Proteomes" id="UP000694421"/>
    </source>
</evidence>
<keyword evidence="4" id="KW-0732">Signal</keyword>
<dbReference type="GO" id="GO:0008009">
    <property type="term" value="F:chemokine activity"/>
    <property type="evidence" value="ECO:0007669"/>
    <property type="project" value="InterPro"/>
</dbReference>
<dbReference type="InterPro" id="IPR036048">
    <property type="entry name" value="Interleukin_8-like_sf"/>
</dbReference>
<accession>A0A8D0BEQ8</accession>
<dbReference type="GO" id="GO:0006954">
    <property type="term" value="P:inflammatory response"/>
    <property type="evidence" value="ECO:0007669"/>
    <property type="project" value="TreeGrafter"/>
</dbReference>
<feature type="domain" description="Chemokine interleukin-8-like" evidence="5">
    <location>
        <begin position="84"/>
        <end position="142"/>
    </location>
</feature>
<sequence length="145" mass="15997">MSSLLHDEAPVLFPRNLHPPLESACIKIRDASWSQGGRNKSLPRPPRLLHAGIPSLSPRTARMKTSPAALALLLAAAVFLSLCRPYCCLRYVEKPVPLRLLKSFHYTSSSCATPAVILLSKTGRKICADPEAPWVRHRIAKLPKD</sequence>
<keyword evidence="7" id="KW-1185">Reference proteome</keyword>
<evidence type="ECO:0000256" key="4">
    <source>
        <dbReference type="ARBA" id="ARBA00022729"/>
    </source>
</evidence>
<dbReference type="PANTHER" id="PTHR12015:SF103">
    <property type="entry name" value="C-C MOTIF CHEMOKINE 4-RELATED"/>
    <property type="match status" value="1"/>
</dbReference>
<dbReference type="SUPFAM" id="SSF54117">
    <property type="entry name" value="Interleukin 8-like chemokines"/>
    <property type="match status" value="1"/>
</dbReference>
<organism evidence="6 7">
    <name type="scientific">Salvator merianae</name>
    <name type="common">Argentine black and white tegu</name>
    <name type="synonym">Tupinambis merianae</name>
    <dbReference type="NCBI Taxonomy" id="96440"/>
    <lineage>
        <taxon>Eukaryota</taxon>
        <taxon>Metazoa</taxon>
        <taxon>Chordata</taxon>
        <taxon>Craniata</taxon>
        <taxon>Vertebrata</taxon>
        <taxon>Euteleostomi</taxon>
        <taxon>Lepidosauria</taxon>
        <taxon>Squamata</taxon>
        <taxon>Bifurcata</taxon>
        <taxon>Unidentata</taxon>
        <taxon>Episquamata</taxon>
        <taxon>Laterata</taxon>
        <taxon>Teiioidea</taxon>
        <taxon>Teiidae</taxon>
        <taxon>Salvator</taxon>
    </lineage>
</organism>
<evidence type="ECO:0000313" key="6">
    <source>
        <dbReference type="Ensembl" id="ENSSMRP00000009810.1"/>
    </source>
</evidence>
<reference evidence="6" key="1">
    <citation type="submission" date="2025-08" db="UniProtKB">
        <authorList>
            <consortium name="Ensembl"/>
        </authorList>
    </citation>
    <scope>IDENTIFICATION</scope>
</reference>
<dbReference type="InterPro" id="IPR039809">
    <property type="entry name" value="Chemokine_b/g/d"/>
</dbReference>
<reference evidence="6" key="2">
    <citation type="submission" date="2025-09" db="UniProtKB">
        <authorList>
            <consortium name="Ensembl"/>
        </authorList>
    </citation>
    <scope>IDENTIFICATION</scope>
</reference>
<evidence type="ECO:0000256" key="1">
    <source>
        <dbReference type="ARBA" id="ARBA00010868"/>
    </source>
</evidence>
<dbReference type="GO" id="GO:0030335">
    <property type="term" value="P:positive regulation of cell migration"/>
    <property type="evidence" value="ECO:0007669"/>
    <property type="project" value="TreeGrafter"/>
</dbReference>
<dbReference type="GO" id="GO:0048245">
    <property type="term" value="P:eosinophil chemotaxis"/>
    <property type="evidence" value="ECO:0007669"/>
    <property type="project" value="TreeGrafter"/>
</dbReference>
<dbReference type="GO" id="GO:0061844">
    <property type="term" value="P:antimicrobial humoral immune response mediated by antimicrobial peptide"/>
    <property type="evidence" value="ECO:0007669"/>
    <property type="project" value="TreeGrafter"/>
</dbReference>
<dbReference type="FunFam" id="2.40.50.40:FF:000002">
    <property type="entry name" value="C-C motif chemokine"/>
    <property type="match status" value="1"/>
</dbReference>
<protein>
    <recommendedName>
        <fullName evidence="5">Chemokine interleukin-8-like domain-containing protein</fullName>
    </recommendedName>
</protein>
<comment type="similarity">
    <text evidence="1">Belongs to the intercrine beta (chemokine CC) family.</text>
</comment>
<dbReference type="CDD" id="cd00272">
    <property type="entry name" value="Chemokine_CC"/>
    <property type="match status" value="1"/>
</dbReference>
<dbReference type="GeneTree" id="ENSGT01100000263482"/>
<dbReference type="GO" id="GO:0070098">
    <property type="term" value="P:chemokine-mediated signaling pathway"/>
    <property type="evidence" value="ECO:0007669"/>
    <property type="project" value="TreeGrafter"/>
</dbReference>
<name>A0A8D0BEQ8_SALMN</name>
<dbReference type="Pfam" id="PF00048">
    <property type="entry name" value="IL8"/>
    <property type="match status" value="1"/>
</dbReference>
<dbReference type="GO" id="GO:0005615">
    <property type="term" value="C:extracellular space"/>
    <property type="evidence" value="ECO:0007669"/>
    <property type="project" value="UniProtKB-KW"/>
</dbReference>
<evidence type="ECO:0000256" key="3">
    <source>
        <dbReference type="ARBA" id="ARBA00022514"/>
    </source>
</evidence>